<reference evidence="4" key="1">
    <citation type="submission" date="2015-02" db="EMBL/GenBank/DDBJ databases">
        <title>Genome sequencing for Strongylocentrotus purpuratus.</title>
        <authorList>
            <person name="Murali S."/>
            <person name="Liu Y."/>
            <person name="Vee V."/>
            <person name="English A."/>
            <person name="Wang M."/>
            <person name="Skinner E."/>
            <person name="Han Y."/>
            <person name="Muzny D.M."/>
            <person name="Worley K.C."/>
            <person name="Gibbs R.A."/>
        </authorList>
    </citation>
    <scope>NUCLEOTIDE SEQUENCE</scope>
</reference>
<dbReference type="GO" id="GO:0033204">
    <property type="term" value="F:ribonuclease P RNA binding"/>
    <property type="evidence" value="ECO:0000318"/>
    <property type="project" value="GO_Central"/>
</dbReference>
<reference evidence="3" key="2">
    <citation type="submission" date="2021-01" db="UniProtKB">
        <authorList>
            <consortium name="EnsemblMetazoa"/>
        </authorList>
    </citation>
    <scope>IDENTIFICATION</scope>
</reference>
<dbReference type="GO" id="GO:0005730">
    <property type="term" value="C:nucleolus"/>
    <property type="evidence" value="ECO:0000318"/>
    <property type="project" value="GO_Central"/>
</dbReference>
<dbReference type="AlphaFoldDB" id="A0A7M7GGE3"/>
<organism evidence="3 4">
    <name type="scientific">Strongylocentrotus purpuratus</name>
    <name type="common">Purple sea urchin</name>
    <dbReference type="NCBI Taxonomy" id="7668"/>
    <lineage>
        <taxon>Eukaryota</taxon>
        <taxon>Metazoa</taxon>
        <taxon>Echinodermata</taxon>
        <taxon>Eleutherozoa</taxon>
        <taxon>Echinozoa</taxon>
        <taxon>Echinoidea</taxon>
        <taxon>Euechinoidea</taxon>
        <taxon>Echinacea</taxon>
        <taxon>Camarodonta</taxon>
        <taxon>Echinidea</taxon>
        <taxon>Strongylocentrotidae</taxon>
        <taxon>Strongylocentrotus</taxon>
    </lineage>
</organism>
<name>A0A7M7GGE3_STRPU</name>
<dbReference type="PANTHER" id="PTHR15441:SF1">
    <property type="entry name" value="RIBONUCLEASE P PROTEIN SUBUNIT P14"/>
    <property type="match status" value="1"/>
</dbReference>
<evidence type="ECO:0000256" key="2">
    <source>
        <dbReference type="ARBA" id="ARBA00022694"/>
    </source>
</evidence>
<dbReference type="OrthoDB" id="2262258at2759"/>
<evidence type="ECO:0000256" key="1">
    <source>
        <dbReference type="ARBA" id="ARBA00010800"/>
    </source>
</evidence>
<dbReference type="GO" id="GO:0030681">
    <property type="term" value="C:multimeric ribonuclease P complex"/>
    <property type="evidence" value="ECO:0000318"/>
    <property type="project" value="GO_Central"/>
</dbReference>
<dbReference type="InterPro" id="IPR038085">
    <property type="entry name" value="Rnp2-like_sf"/>
</dbReference>
<keyword evidence="2" id="KW-0819">tRNA processing</keyword>
<dbReference type="InterPro" id="IPR002759">
    <property type="entry name" value="Pop5/Rpp14/Rnp2-like"/>
</dbReference>
<evidence type="ECO:0000313" key="4">
    <source>
        <dbReference type="Proteomes" id="UP000007110"/>
    </source>
</evidence>
<comment type="similarity">
    <text evidence="1">Belongs to the eukaryotic/archaeal RNase P protein component 2 family.</text>
</comment>
<dbReference type="OMA" id="PCHFQVI"/>
<dbReference type="GeneID" id="100889555"/>
<dbReference type="Gene3D" id="3.30.70.3250">
    <property type="entry name" value="Ribonuclease P, Pop5 subunit"/>
    <property type="match status" value="1"/>
</dbReference>
<keyword evidence="4" id="KW-1185">Reference proteome</keyword>
<dbReference type="InParanoid" id="A0A7M7GGE3"/>
<dbReference type="Proteomes" id="UP000007110">
    <property type="component" value="Unassembled WGS sequence"/>
</dbReference>
<dbReference type="EnsemblMetazoa" id="XM_003724531">
    <property type="protein sequence ID" value="XP_003724579"/>
    <property type="gene ID" value="LOC100889555"/>
</dbReference>
<dbReference type="GO" id="GO:0001682">
    <property type="term" value="P:tRNA 5'-leader removal"/>
    <property type="evidence" value="ECO:0000318"/>
    <property type="project" value="GO_Central"/>
</dbReference>
<accession>A0A7M7GGE3</accession>
<dbReference type="RefSeq" id="XP_003724579.1">
    <property type="nucleotide sequence ID" value="XM_003724531.3"/>
</dbReference>
<sequence length="116" mass="12928">MDSSADIYLDVMLEFESSAPHVEETMFEGIVTLALKQLHGDVGAAMAVDLVMYNPGNLQGVLRVQQSDLVKLWSALTLYGYYESQRCAFTVRKESSDFIPPKEFRKLEEAELSGCG</sequence>
<dbReference type="KEGG" id="spu:100889555"/>
<dbReference type="SUPFAM" id="SSF160350">
    <property type="entry name" value="Rnp2-like"/>
    <property type="match status" value="1"/>
</dbReference>
<protein>
    <submittedName>
        <fullName evidence="3">Uncharacterized protein</fullName>
    </submittedName>
</protein>
<proteinExistence type="inferred from homology"/>
<evidence type="ECO:0000313" key="3">
    <source>
        <dbReference type="EnsemblMetazoa" id="XP_003724579"/>
    </source>
</evidence>
<dbReference type="PANTHER" id="PTHR15441">
    <property type="entry name" value="RIBONUCLEASE P PROTEIN SUBUNIT P14"/>
    <property type="match status" value="1"/>
</dbReference>
<dbReference type="Pfam" id="PF01900">
    <property type="entry name" value="RNase_P_Rpp14"/>
    <property type="match status" value="1"/>
</dbReference>